<accession>A0A8S5TLR2</accession>
<protein>
    <recommendedName>
        <fullName evidence="2">Tail assembly chaperone</fullName>
    </recommendedName>
</protein>
<sequence>MKLTLDRGLKSYDIEDADGTPLGTIYVNPADLGIAARLDEARKAVQALADGLGDDVDAEKISDVDRQIKEQVNYIFGSDASAVFFKGTSALALCDDGALLLEKVFSAFAPIIEDAVGDAMKASRKRMEKYTAAYATPDKGLAPGQQA</sequence>
<evidence type="ECO:0000313" key="1">
    <source>
        <dbReference type="EMBL" id="DAF64262.1"/>
    </source>
</evidence>
<reference evidence="1" key="1">
    <citation type="journal article" date="2021" name="Proc. Natl. Acad. Sci. U.S.A.">
        <title>A Catalog of Tens of Thousands of Viruses from Human Metagenomes Reveals Hidden Associations with Chronic Diseases.</title>
        <authorList>
            <person name="Tisza M.J."/>
            <person name="Buck C.B."/>
        </authorList>
    </citation>
    <scope>NUCLEOTIDE SEQUENCE</scope>
    <source>
        <strain evidence="1">CtvWR21</strain>
    </source>
</reference>
<organism evidence="1">
    <name type="scientific">Siphoviridae sp. ctvWR21</name>
    <dbReference type="NCBI Taxonomy" id="2827966"/>
    <lineage>
        <taxon>Viruses</taxon>
        <taxon>Duplodnaviria</taxon>
        <taxon>Heunggongvirae</taxon>
        <taxon>Uroviricota</taxon>
        <taxon>Caudoviricetes</taxon>
    </lineage>
</organism>
<evidence type="ECO:0008006" key="2">
    <source>
        <dbReference type="Google" id="ProtNLM"/>
    </source>
</evidence>
<proteinExistence type="predicted"/>
<dbReference type="EMBL" id="BK032854">
    <property type="protein sequence ID" value="DAF64262.1"/>
    <property type="molecule type" value="Genomic_DNA"/>
</dbReference>
<name>A0A8S5TLR2_9CAUD</name>